<dbReference type="EMBL" id="GL385410">
    <property type="protein sequence ID" value="EJT68887.1"/>
    <property type="molecule type" value="Genomic_DNA"/>
</dbReference>
<accession>J3PJ69</accession>
<organism evidence="1">
    <name type="scientific">Gaeumannomyces tritici (strain R3-111a-1)</name>
    <name type="common">Wheat and barley take-all root rot fungus</name>
    <name type="synonym">Gaeumannomyces graminis var. tritici</name>
    <dbReference type="NCBI Taxonomy" id="644352"/>
    <lineage>
        <taxon>Eukaryota</taxon>
        <taxon>Fungi</taxon>
        <taxon>Dikarya</taxon>
        <taxon>Ascomycota</taxon>
        <taxon>Pezizomycotina</taxon>
        <taxon>Sordariomycetes</taxon>
        <taxon>Sordariomycetidae</taxon>
        <taxon>Magnaporthales</taxon>
        <taxon>Magnaporthaceae</taxon>
        <taxon>Gaeumannomyces</taxon>
    </lineage>
</organism>
<gene>
    <name evidence="2" type="primary">20354009</name>
    <name evidence="1" type="ORF">GGTG_13551</name>
</gene>
<reference evidence="2" key="4">
    <citation type="journal article" date="2015" name="G3 (Bethesda)">
        <title>Genome sequences of three phytopathogenic species of the Magnaporthaceae family of fungi.</title>
        <authorList>
            <person name="Okagaki L.H."/>
            <person name="Nunes C.C."/>
            <person name="Sailsbery J."/>
            <person name="Clay B."/>
            <person name="Brown D."/>
            <person name="John T."/>
            <person name="Oh Y."/>
            <person name="Young N."/>
            <person name="Fitzgerald M."/>
            <person name="Haas B.J."/>
            <person name="Zeng Q."/>
            <person name="Young S."/>
            <person name="Adiconis X."/>
            <person name="Fan L."/>
            <person name="Levin J.Z."/>
            <person name="Mitchell T.K."/>
            <person name="Okubara P.A."/>
            <person name="Farman M.L."/>
            <person name="Kohn L.M."/>
            <person name="Birren B."/>
            <person name="Ma L.-J."/>
            <person name="Dean R.A."/>
        </authorList>
    </citation>
    <scope>NUCLEOTIDE SEQUENCE</scope>
    <source>
        <strain evidence="2">R3-111a-1</strain>
    </source>
</reference>
<evidence type="ECO:0000313" key="3">
    <source>
        <dbReference type="Proteomes" id="UP000006039"/>
    </source>
</evidence>
<proteinExistence type="predicted"/>
<reference evidence="1" key="3">
    <citation type="submission" date="2010-09" db="EMBL/GenBank/DDBJ databases">
        <title>Annotation of Gaeumannomyces graminis var. tritici R3-111a-1.</title>
        <authorList>
            <consortium name="The Broad Institute Genome Sequencing Platform"/>
            <person name="Ma L.-J."/>
            <person name="Dead R."/>
            <person name="Young S.K."/>
            <person name="Zeng Q."/>
            <person name="Gargeya S."/>
            <person name="Fitzgerald M."/>
            <person name="Haas B."/>
            <person name="Abouelleil A."/>
            <person name="Alvarado L."/>
            <person name="Arachchi H.M."/>
            <person name="Berlin A."/>
            <person name="Brown A."/>
            <person name="Chapman S.B."/>
            <person name="Chen Z."/>
            <person name="Dunbar C."/>
            <person name="Freedman E."/>
            <person name="Gearin G."/>
            <person name="Gellesch M."/>
            <person name="Goldberg J."/>
            <person name="Griggs A."/>
            <person name="Gujja S."/>
            <person name="Heiman D."/>
            <person name="Howarth C."/>
            <person name="Larson L."/>
            <person name="Lui A."/>
            <person name="MacDonald P.J.P."/>
            <person name="Mehta T."/>
            <person name="Montmayeur A."/>
            <person name="Murphy C."/>
            <person name="Neiman D."/>
            <person name="Pearson M."/>
            <person name="Priest M."/>
            <person name="Roberts A."/>
            <person name="Saif S."/>
            <person name="Shea T."/>
            <person name="Shenoy N."/>
            <person name="Sisk P."/>
            <person name="Stolte C."/>
            <person name="Sykes S."/>
            <person name="Yandava C."/>
            <person name="Wortman J."/>
            <person name="Nusbaum C."/>
            <person name="Birren B."/>
        </authorList>
    </citation>
    <scope>NUCLEOTIDE SEQUENCE</scope>
    <source>
        <strain evidence="1">R3-111a-1</strain>
    </source>
</reference>
<reference evidence="3" key="1">
    <citation type="submission" date="2010-07" db="EMBL/GenBank/DDBJ databases">
        <title>The genome sequence of Gaeumannomyces graminis var. tritici strain R3-111a-1.</title>
        <authorList>
            <consortium name="The Broad Institute Genome Sequencing Platform"/>
            <person name="Ma L.-J."/>
            <person name="Dead R."/>
            <person name="Young S."/>
            <person name="Zeng Q."/>
            <person name="Koehrsen M."/>
            <person name="Alvarado L."/>
            <person name="Berlin A."/>
            <person name="Chapman S.B."/>
            <person name="Chen Z."/>
            <person name="Freedman E."/>
            <person name="Gellesch M."/>
            <person name="Goldberg J."/>
            <person name="Griggs A."/>
            <person name="Gujja S."/>
            <person name="Heilman E.R."/>
            <person name="Heiman D."/>
            <person name="Hepburn T."/>
            <person name="Howarth C."/>
            <person name="Jen D."/>
            <person name="Larson L."/>
            <person name="Mehta T."/>
            <person name="Neiman D."/>
            <person name="Pearson M."/>
            <person name="Roberts A."/>
            <person name="Saif S."/>
            <person name="Shea T."/>
            <person name="Shenoy N."/>
            <person name="Sisk P."/>
            <person name="Stolte C."/>
            <person name="Sykes S."/>
            <person name="Walk T."/>
            <person name="White J."/>
            <person name="Yandava C."/>
            <person name="Haas B."/>
            <person name="Nusbaum C."/>
            <person name="Birren B."/>
        </authorList>
    </citation>
    <scope>NUCLEOTIDE SEQUENCE [LARGE SCALE GENOMIC DNA]</scope>
    <source>
        <strain evidence="3">R3-111a-1</strain>
    </source>
</reference>
<reference evidence="2" key="5">
    <citation type="submission" date="2018-04" db="UniProtKB">
        <authorList>
            <consortium name="EnsemblFungi"/>
        </authorList>
    </citation>
    <scope>IDENTIFICATION</scope>
    <source>
        <strain evidence="2">R3-111a-1</strain>
    </source>
</reference>
<evidence type="ECO:0000313" key="2">
    <source>
        <dbReference type="EnsemblFungi" id="EJT68887"/>
    </source>
</evidence>
<reference evidence="1" key="2">
    <citation type="submission" date="2010-07" db="EMBL/GenBank/DDBJ databases">
        <authorList>
            <consortium name="The Broad Institute Genome Sequencing Platform"/>
            <consortium name="Broad Institute Genome Sequencing Center for Infectious Disease"/>
            <person name="Ma L.-J."/>
            <person name="Dead R."/>
            <person name="Young S."/>
            <person name="Zeng Q."/>
            <person name="Koehrsen M."/>
            <person name="Alvarado L."/>
            <person name="Berlin A."/>
            <person name="Chapman S.B."/>
            <person name="Chen Z."/>
            <person name="Freedman E."/>
            <person name="Gellesch M."/>
            <person name="Goldberg J."/>
            <person name="Griggs A."/>
            <person name="Gujja S."/>
            <person name="Heilman E.R."/>
            <person name="Heiman D."/>
            <person name="Hepburn T."/>
            <person name="Howarth C."/>
            <person name="Jen D."/>
            <person name="Larson L."/>
            <person name="Mehta T."/>
            <person name="Neiman D."/>
            <person name="Pearson M."/>
            <person name="Roberts A."/>
            <person name="Saif S."/>
            <person name="Shea T."/>
            <person name="Shenoy N."/>
            <person name="Sisk P."/>
            <person name="Stolte C."/>
            <person name="Sykes S."/>
            <person name="Walk T."/>
            <person name="White J."/>
            <person name="Yandava C."/>
            <person name="Haas B."/>
            <person name="Nusbaum C."/>
            <person name="Birren B."/>
        </authorList>
    </citation>
    <scope>NUCLEOTIDE SEQUENCE</scope>
    <source>
        <strain evidence="1">R3-111a-1</strain>
    </source>
</reference>
<dbReference type="RefSeq" id="XP_009229726.1">
    <property type="nucleotide sequence ID" value="XM_009231462.1"/>
</dbReference>
<dbReference type="Proteomes" id="UP000006039">
    <property type="component" value="Unassembled WGS sequence"/>
</dbReference>
<sequence>MDLVGSALKFEFEANNELVNVSGREDTFIQPFPDVWAGRNEIVDHLSATIFQIFNLESQTKSDEVSTTEFFQAVLFCFSNCVRRLVKDEAHYFLQVI</sequence>
<keyword evidence="3" id="KW-1185">Reference proteome</keyword>
<dbReference type="AlphaFoldDB" id="J3PJ69"/>
<evidence type="ECO:0000313" key="1">
    <source>
        <dbReference type="EMBL" id="EJT68887.1"/>
    </source>
</evidence>
<protein>
    <submittedName>
        <fullName evidence="1 2">Uncharacterized protein</fullName>
    </submittedName>
</protein>
<dbReference type="HOGENOM" id="CLU_2346793_0_0_1"/>
<dbReference type="GeneID" id="20354009"/>
<dbReference type="EnsemblFungi" id="EJT68887">
    <property type="protein sequence ID" value="EJT68887"/>
    <property type="gene ID" value="GGTG_13551"/>
</dbReference>
<name>J3PJ69_GAET3</name>
<dbReference type="VEuPathDB" id="FungiDB:GGTG_13551"/>